<dbReference type="PANTHER" id="PTHR24136">
    <property type="entry name" value="SOWAH (DROSOPHILA) HOMOLOG"/>
    <property type="match status" value="1"/>
</dbReference>
<evidence type="ECO:0000256" key="6">
    <source>
        <dbReference type="SAM" id="Phobius"/>
    </source>
</evidence>
<feature type="region of interest" description="Disordered" evidence="5">
    <location>
        <begin position="1"/>
        <end position="23"/>
    </location>
</feature>
<keyword evidence="6" id="KW-0472">Membrane</keyword>
<dbReference type="InterPro" id="IPR051573">
    <property type="entry name" value="Ankyrin-SOCS_box_domain"/>
</dbReference>
<keyword evidence="3 4" id="KW-0040">ANK repeat</keyword>
<protein>
    <submittedName>
        <fullName evidence="7">Uncharacterized protein</fullName>
    </submittedName>
</protein>
<gene>
    <name evidence="7" type="ORF">A4U43_C09F15910</name>
</gene>
<feature type="transmembrane region" description="Helical" evidence="6">
    <location>
        <begin position="85"/>
        <end position="105"/>
    </location>
</feature>
<sequence>MIADRLEEDRRCQSSPHLEGASGASTIDRRRIAEGGRNEREKECLSQLIRVKPIDGLLDRILNPLLIVRSQLGSNLLILDCVPHVISVVLKCILGLHLLLVLIVLGLVLLRLLYFSASCTIFLILMVNVVVGVWQESNAEKALEALKEIQSEHAAVKRDGELVPSLPAKELVSGDIVVLRVGDKITTMAVSMTQWKMVILFCTSAVYMATFLVSRGANLEPKDEEGAIPLHDACAGGFIEIVQYIINSAGNADFVKRMLETTDAEGDMPLHHAARGEHLNVVHLLLQAGASPKTTNVYGMKPAELAESDPVRSTLEAAAATDSIISG</sequence>
<evidence type="ECO:0000256" key="5">
    <source>
        <dbReference type="SAM" id="MobiDB-lite"/>
    </source>
</evidence>
<dbReference type="AlphaFoldDB" id="A0A5P1E819"/>
<keyword evidence="6" id="KW-1133">Transmembrane helix</keyword>
<accession>A0A5P1E819</accession>
<evidence type="ECO:0000256" key="1">
    <source>
        <dbReference type="ARBA" id="ARBA00005949"/>
    </source>
</evidence>
<dbReference type="EMBL" id="CM007389">
    <property type="protein sequence ID" value="ONK58714.1"/>
    <property type="molecule type" value="Genomic_DNA"/>
</dbReference>
<dbReference type="InterPro" id="IPR002110">
    <property type="entry name" value="Ankyrin_rpt"/>
</dbReference>
<keyword evidence="6" id="KW-0812">Transmembrane</keyword>
<feature type="transmembrane region" description="Helical" evidence="6">
    <location>
        <begin position="195"/>
        <end position="213"/>
    </location>
</feature>
<name>A0A5P1E819_ASPOF</name>
<dbReference type="InterPro" id="IPR036770">
    <property type="entry name" value="Ankyrin_rpt-contain_sf"/>
</dbReference>
<dbReference type="SUPFAM" id="SSF48403">
    <property type="entry name" value="Ankyrin repeat"/>
    <property type="match status" value="1"/>
</dbReference>
<evidence type="ECO:0000256" key="4">
    <source>
        <dbReference type="PROSITE-ProRule" id="PRU00023"/>
    </source>
</evidence>
<comment type="similarity">
    <text evidence="1">Belongs to the ankyrin SOCS box (ASB) family.</text>
</comment>
<evidence type="ECO:0000313" key="8">
    <source>
        <dbReference type="Proteomes" id="UP000243459"/>
    </source>
</evidence>
<dbReference type="Gene3D" id="1.20.1110.10">
    <property type="entry name" value="Calcium-transporting ATPase, transmembrane domain"/>
    <property type="match status" value="1"/>
</dbReference>
<feature type="repeat" description="ANK" evidence="4">
    <location>
        <begin position="225"/>
        <end position="257"/>
    </location>
</feature>
<evidence type="ECO:0000256" key="2">
    <source>
        <dbReference type="ARBA" id="ARBA00022737"/>
    </source>
</evidence>
<proteinExistence type="inferred from homology"/>
<dbReference type="SMART" id="SM00248">
    <property type="entry name" value="ANK"/>
    <property type="match status" value="2"/>
</dbReference>
<dbReference type="PROSITE" id="PS50088">
    <property type="entry name" value="ANK_REPEAT"/>
    <property type="match status" value="2"/>
</dbReference>
<dbReference type="GO" id="GO:0016567">
    <property type="term" value="P:protein ubiquitination"/>
    <property type="evidence" value="ECO:0007669"/>
    <property type="project" value="TreeGrafter"/>
</dbReference>
<dbReference type="Gene3D" id="1.25.40.20">
    <property type="entry name" value="Ankyrin repeat-containing domain"/>
    <property type="match status" value="1"/>
</dbReference>
<reference evidence="8" key="1">
    <citation type="journal article" date="2017" name="Nat. Commun.">
        <title>The asparagus genome sheds light on the origin and evolution of a young Y chromosome.</title>
        <authorList>
            <person name="Harkess A."/>
            <person name="Zhou J."/>
            <person name="Xu C."/>
            <person name="Bowers J.E."/>
            <person name="Van der Hulst R."/>
            <person name="Ayyampalayam S."/>
            <person name="Mercati F."/>
            <person name="Riccardi P."/>
            <person name="McKain M.R."/>
            <person name="Kakrana A."/>
            <person name="Tang H."/>
            <person name="Ray J."/>
            <person name="Groenendijk J."/>
            <person name="Arikit S."/>
            <person name="Mathioni S.M."/>
            <person name="Nakano M."/>
            <person name="Shan H."/>
            <person name="Telgmann-Rauber A."/>
            <person name="Kanno A."/>
            <person name="Yue Z."/>
            <person name="Chen H."/>
            <person name="Li W."/>
            <person name="Chen Y."/>
            <person name="Xu X."/>
            <person name="Zhang Y."/>
            <person name="Luo S."/>
            <person name="Chen H."/>
            <person name="Gao J."/>
            <person name="Mao Z."/>
            <person name="Pires J.C."/>
            <person name="Luo M."/>
            <person name="Kudrna D."/>
            <person name="Wing R.A."/>
            <person name="Meyers B.C."/>
            <person name="Yi K."/>
            <person name="Kong H."/>
            <person name="Lavrijsen P."/>
            <person name="Sunseri F."/>
            <person name="Falavigna A."/>
            <person name="Ye Y."/>
            <person name="Leebens-Mack J.H."/>
            <person name="Chen G."/>
        </authorList>
    </citation>
    <scope>NUCLEOTIDE SEQUENCE [LARGE SCALE GENOMIC DNA]</scope>
    <source>
        <strain evidence="8">cv. DH0086</strain>
    </source>
</reference>
<dbReference type="PANTHER" id="PTHR24136:SF15">
    <property type="entry name" value="ANK_REP_REGION DOMAIN-CONTAINING PROTEIN"/>
    <property type="match status" value="1"/>
</dbReference>
<feature type="transmembrane region" description="Helical" evidence="6">
    <location>
        <begin position="112"/>
        <end position="134"/>
    </location>
</feature>
<evidence type="ECO:0000256" key="3">
    <source>
        <dbReference type="ARBA" id="ARBA00023043"/>
    </source>
</evidence>
<dbReference type="Gene3D" id="2.70.150.10">
    <property type="entry name" value="Calcium-transporting ATPase, cytoplasmic transduction domain A"/>
    <property type="match status" value="1"/>
</dbReference>
<feature type="compositionally biased region" description="Basic and acidic residues" evidence="5">
    <location>
        <begin position="1"/>
        <end position="12"/>
    </location>
</feature>
<dbReference type="Proteomes" id="UP000243459">
    <property type="component" value="Chromosome 9"/>
</dbReference>
<dbReference type="InterPro" id="IPR023298">
    <property type="entry name" value="ATPase_P-typ_TM_dom_sf"/>
</dbReference>
<dbReference type="Pfam" id="PF12796">
    <property type="entry name" value="Ank_2"/>
    <property type="match status" value="1"/>
</dbReference>
<evidence type="ECO:0000313" key="7">
    <source>
        <dbReference type="EMBL" id="ONK58714.1"/>
    </source>
</evidence>
<dbReference type="PROSITE" id="PS50297">
    <property type="entry name" value="ANK_REP_REGION"/>
    <property type="match status" value="1"/>
</dbReference>
<feature type="repeat" description="ANK" evidence="4">
    <location>
        <begin position="265"/>
        <end position="297"/>
    </location>
</feature>
<dbReference type="Gramene" id="ONK58714">
    <property type="protein sequence ID" value="ONK58714"/>
    <property type="gene ID" value="A4U43_C09F15910"/>
</dbReference>
<keyword evidence="2" id="KW-0677">Repeat</keyword>
<keyword evidence="8" id="KW-1185">Reference proteome</keyword>
<dbReference type="GO" id="GO:0045732">
    <property type="term" value="P:positive regulation of protein catabolic process"/>
    <property type="evidence" value="ECO:0007669"/>
    <property type="project" value="TreeGrafter"/>
</dbReference>
<dbReference type="SUPFAM" id="SSF81665">
    <property type="entry name" value="Calcium ATPase, transmembrane domain M"/>
    <property type="match status" value="1"/>
</dbReference>
<organism evidence="7 8">
    <name type="scientific">Asparagus officinalis</name>
    <name type="common">Garden asparagus</name>
    <dbReference type="NCBI Taxonomy" id="4686"/>
    <lineage>
        <taxon>Eukaryota</taxon>
        <taxon>Viridiplantae</taxon>
        <taxon>Streptophyta</taxon>
        <taxon>Embryophyta</taxon>
        <taxon>Tracheophyta</taxon>
        <taxon>Spermatophyta</taxon>
        <taxon>Magnoliopsida</taxon>
        <taxon>Liliopsida</taxon>
        <taxon>Asparagales</taxon>
        <taxon>Asparagaceae</taxon>
        <taxon>Asparagoideae</taxon>
        <taxon>Asparagus</taxon>
    </lineage>
</organism>